<dbReference type="PROSITE" id="PS50071">
    <property type="entry name" value="HOMEOBOX_2"/>
    <property type="match status" value="1"/>
</dbReference>
<gene>
    <name evidence="5" type="ORF">QJS10_CPA05g00910</name>
</gene>
<dbReference type="InterPro" id="IPR056560">
    <property type="entry name" value="HTH_NDX"/>
</dbReference>
<keyword evidence="6" id="KW-1185">Reference proteome</keyword>
<protein>
    <recommendedName>
        <fullName evidence="4">Homeobox domain-containing protein</fullName>
    </recommendedName>
</protein>
<keyword evidence="2" id="KW-0371">Homeobox</keyword>
<dbReference type="AlphaFoldDB" id="A0AAV9EV81"/>
<reference evidence="5" key="1">
    <citation type="journal article" date="2023" name="Nat. Commun.">
        <title>Diploid and tetraploid genomes of Acorus and the evolution of monocots.</title>
        <authorList>
            <person name="Ma L."/>
            <person name="Liu K.W."/>
            <person name="Li Z."/>
            <person name="Hsiao Y.Y."/>
            <person name="Qi Y."/>
            <person name="Fu T."/>
            <person name="Tang G.D."/>
            <person name="Zhang D."/>
            <person name="Sun W.H."/>
            <person name="Liu D.K."/>
            <person name="Li Y."/>
            <person name="Chen G.Z."/>
            <person name="Liu X.D."/>
            <person name="Liao X.Y."/>
            <person name="Jiang Y.T."/>
            <person name="Yu X."/>
            <person name="Hao Y."/>
            <person name="Huang J."/>
            <person name="Zhao X.W."/>
            <person name="Ke S."/>
            <person name="Chen Y.Y."/>
            <person name="Wu W.L."/>
            <person name="Hsu J.L."/>
            <person name="Lin Y.F."/>
            <person name="Huang M.D."/>
            <person name="Li C.Y."/>
            <person name="Huang L."/>
            <person name="Wang Z.W."/>
            <person name="Zhao X."/>
            <person name="Zhong W.Y."/>
            <person name="Peng D.H."/>
            <person name="Ahmad S."/>
            <person name="Lan S."/>
            <person name="Zhang J.S."/>
            <person name="Tsai W.C."/>
            <person name="Van de Peer Y."/>
            <person name="Liu Z.J."/>
        </authorList>
    </citation>
    <scope>NUCLEOTIDE SEQUENCE</scope>
    <source>
        <strain evidence="5">CP</strain>
    </source>
</reference>
<dbReference type="Pfam" id="PF25246">
    <property type="entry name" value="Nodulin_N"/>
    <property type="match status" value="1"/>
</dbReference>
<keyword evidence="2" id="KW-0539">Nucleus</keyword>
<dbReference type="Pfam" id="PF24679">
    <property type="entry name" value="Nodulin_C"/>
    <property type="match status" value="1"/>
</dbReference>
<feature type="compositionally biased region" description="Basic and acidic residues" evidence="3">
    <location>
        <begin position="572"/>
        <end position="597"/>
    </location>
</feature>
<keyword evidence="2" id="KW-0238">DNA-binding</keyword>
<dbReference type="InterPro" id="IPR001356">
    <property type="entry name" value="HD"/>
</dbReference>
<evidence type="ECO:0000313" key="5">
    <source>
        <dbReference type="EMBL" id="KAK1316728.1"/>
    </source>
</evidence>
<organism evidence="5 6">
    <name type="scientific">Acorus calamus</name>
    <name type="common">Sweet flag</name>
    <dbReference type="NCBI Taxonomy" id="4465"/>
    <lineage>
        <taxon>Eukaryota</taxon>
        <taxon>Viridiplantae</taxon>
        <taxon>Streptophyta</taxon>
        <taxon>Embryophyta</taxon>
        <taxon>Tracheophyta</taxon>
        <taxon>Spermatophyta</taxon>
        <taxon>Magnoliopsida</taxon>
        <taxon>Liliopsida</taxon>
        <taxon>Acoraceae</taxon>
        <taxon>Acorus</taxon>
    </lineage>
</organism>
<evidence type="ECO:0000256" key="3">
    <source>
        <dbReference type="SAM" id="MobiDB-lite"/>
    </source>
</evidence>
<dbReference type="InterPro" id="IPR057287">
    <property type="entry name" value="Ndx_N"/>
</dbReference>
<dbReference type="PANTHER" id="PTHR35743:SF1">
    <property type="entry name" value="NODULIN HOMEOBOX"/>
    <property type="match status" value="1"/>
</dbReference>
<dbReference type="GO" id="GO:0003697">
    <property type="term" value="F:single-stranded DNA binding"/>
    <property type="evidence" value="ECO:0007669"/>
    <property type="project" value="InterPro"/>
</dbReference>
<dbReference type="InterPro" id="IPR056559">
    <property type="entry name" value="NDX_C"/>
</dbReference>
<feature type="region of interest" description="Disordered" evidence="3">
    <location>
        <begin position="572"/>
        <end position="601"/>
    </location>
</feature>
<evidence type="ECO:0000313" key="6">
    <source>
        <dbReference type="Proteomes" id="UP001180020"/>
    </source>
</evidence>
<feature type="region of interest" description="Disordered" evidence="3">
    <location>
        <begin position="682"/>
        <end position="708"/>
    </location>
</feature>
<dbReference type="InterPro" id="IPR039325">
    <property type="entry name" value="NDX"/>
</dbReference>
<dbReference type="GO" id="GO:0009908">
    <property type="term" value="P:flower development"/>
    <property type="evidence" value="ECO:0007669"/>
    <property type="project" value="InterPro"/>
</dbReference>
<reference evidence="5" key="2">
    <citation type="submission" date="2023-06" db="EMBL/GenBank/DDBJ databases">
        <authorList>
            <person name="Ma L."/>
            <person name="Liu K.-W."/>
            <person name="Li Z."/>
            <person name="Hsiao Y.-Y."/>
            <person name="Qi Y."/>
            <person name="Fu T."/>
            <person name="Tang G."/>
            <person name="Zhang D."/>
            <person name="Sun W.-H."/>
            <person name="Liu D.-K."/>
            <person name="Li Y."/>
            <person name="Chen G.-Z."/>
            <person name="Liu X.-D."/>
            <person name="Liao X.-Y."/>
            <person name="Jiang Y.-T."/>
            <person name="Yu X."/>
            <person name="Hao Y."/>
            <person name="Huang J."/>
            <person name="Zhao X.-W."/>
            <person name="Ke S."/>
            <person name="Chen Y.-Y."/>
            <person name="Wu W.-L."/>
            <person name="Hsu J.-L."/>
            <person name="Lin Y.-F."/>
            <person name="Huang M.-D."/>
            <person name="Li C.-Y."/>
            <person name="Huang L."/>
            <person name="Wang Z.-W."/>
            <person name="Zhao X."/>
            <person name="Zhong W.-Y."/>
            <person name="Peng D.-H."/>
            <person name="Ahmad S."/>
            <person name="Lan S."/>
            <person name="Zhang J.-S."/>
            <person name="Tsai W.-C."/>
            <person name="Van De Peer Y."/>
            <person name="Liu Z.-J."/>
        </authorList>
    </citation>
    <scope>NUCLEOTIDE SEQUENCE</scope>
    <source>
        <strain evidence="5">CP</strain>
        <tissue evidence="5">Leaves</tissue>
    </source>
</reference>
<dbReference type="EMBL" id="JAUJYO010000005">
    <property type="protein sequence ID" value="KAK1316728.1"/>
    <property type="molecule type" value="Genomic_DNA"/>
</dbReference>
<proteinExistence type="predicted"/>
<dbReference type="Proteomes" id="UP001180020">
    <property type="component" value="Unassembled WGS sequence"/>
</dbReference>
<evidence type="ECO:0000256" key="1">
    <source>
        <dbReference type="ARBA" id="ARBA00004123"/>
    </source>
</evidence>
<dbReference type="GO" id="GO:0005634">
    <property type="term" value="C:nucleus"/>
    <property type="evidence" value="ECO:0007669"/>
    <property type="project" value="UniProtKB-SubCell"/>
</dbReference>
<comment type="subcellular location">
    <subcellularLocation>
        <location evidence="1 2">Nucleus</location>
    </subcellularLocation>
</comment>
<accession>A0AAV9EV81</accession>
<evidence type="ECO:0000256" key="2">
    <source>
        <dbReference type="PROSITE-ProRule" id="PRU00108"/>
    </source>
</evidence>
<name>A0AAV9EV81_ACOCL</name>
<feature type="domain" description="Homeobox" evidence="4">
    <location>
        <begin position="597"/>
        <end position="664"/>
    </location>
</feature>
<feature type="DNA-binding region" description="Homeobox" evidence="2">
    <location>
        <begin position="599"/>
        <end position="665"/>
    </location>
</feature>
<evidence type="ECO:0000259" key="4">
    <source>
        <dbReference type="PROSITE" id="PS50071"/>
    </source>
</evidence>
<sequence length="837" mass="93246">MRNIKEELTWNNEHAIDLQKAVEELHGLNSQELDKLLRDSDKLIIQPNVEKGIFIQIDMERLAWSLPLHLIAKLISPVVDDMCLVYVLHGFRLLNSLSDLASRHSRLEQILLDEAKLSEQIMDLVFYMLIVLARPKQVGISLSLLHSALLTCTLHLLSSYISSQRKYLTDVLLVHPKVDIFFDVAFDALHIDIRYFLMCNSSSLPVAERTATSFCENFEASLQFLQSLCQQKLFREHLLKNKELCKNGGVLSLIQAILKLNIPQYLKELPTIVAAVSRLKSKALSILLQLCESENISYLDDVAGTPKCMNLAKSVALEVLGLLKAAFVRRPENLSCFLDHSNPKGLVLLNSMRLADIFSDDSNFRSFIMTNITEVLAEILTRAQEEFLSSWCSADPPLIEEDATIDYDPFMAAGMDNNNDQDLHEKNLGDLFNGGHNSRGWPATNGVLDNHQGSQVRKDQATCLRRRADGTGLDTSDGSNMFDNREGGLCETTVVQEPKSNQFDVIGKIVHLSDAFTDLEQTKWKGMSRCLGDSNKDFCNVETSGSHLSSTKGKRSLYQLVHSGELQKVEDNVKESDHTGLVPDSEKAEAIQAEEKQPRKRKRNIMNAKQINLIEKALLEEPEMQRKASLLQSWADKLSSHGSEVTASQLKNWLNNRKAKLARAAREARGMFEGENAFPDKASLSQYYDSPDSGSDESYIPPSQHKPKHGGVFTTVGGGEASYDCSTDHVNLSTQQSTQMMTSPSLRCEVGRIVTLLNGDGKDVGKGKVHQVKGGWGERILEEGKVCVVDVTELKIDREASIPYPSKSAGSTFNDAEAKNGAMRVAWDVNKISVLPQ</sequence>
<dbReference type="PANTHER" id="PTHR35743">
    <property type="entry name" value="NODULIN HOMEOBOX"/>
    <property type="match status" value="1"/>
</dbReference>
<comment type="caution">
    <text evidence="5">The sequence shown here is derived from an EMBL/GenBank/DDBJ whole genome shotgun (WGS) entry which is preliminary data.</text>
</comment>
<dbReference type="Pfam" id="PF24426">
    <property type="entry name" value="HTH_NDX"/>
    <property type="match status" value="1"/>
</dbReference>